<dbReference type="PANTHER" id="PTHR13016:SF0">
    <property type="entry name" value="AMME SYNDROME CANDIDATE GENE 1 PROTEIN"/>
    <property type="match status" value="1"/>
</dbReference>
<dbReference type="Pfam" id="PF01871">
    <property type="entry name" value="AMMECR1"/>
    <property type="match status" value="1"/>
</dbReference>
<gene>
    <name evidence="2" type="ordered locus">PP7435_Chr3-1176</name>
</gene>
<dbReference type="InterPro" id="IPR023473">
    <property type="entry name" value="AMMECR1"/>
</dbReference>
<dbReference type="PANTHER" id="PTHR13016">
    <property type="entry name" value="AMMECR1 HOMOLOG"/>
    <property type="match status" value="1"/>
</dbReference>
<feature type="domain" description="AMMECR1" evidence="1">
    <location>
        <begin position="46"/>
        <end position="250"/>
    </location>
</feature>
<reference evidence="2 3" key="3">
    <citation type="journal article" date="2016" name="FEMS Yeast Res.">
        <title>Curation of the genome annotation of Pichia pastoris (Komagataella phaffii) CBS7435 from gene level to protein function.</title>
        <authorList>
            <person name="Valli M."/>
            <person name="Tatto N.E."/>
            <person name="Peymann A."/>
            <person name="Gruber C."/>
            <person name="Landes N."/>
            <person name="Ekker H."/>
            <person name="Thallinger G.G."/>
            <person name="Mattanovich D."/>
            <person name="Gasser B."/>
            <person name="Graf A.B."/>
        </authorList>
    </citation>
    <scope>GENOME REANNOTATION</scope>
    <source>
        <strain evidence="2 3">ATCC 76273 / CBS 7435 / CECT 11047 / NRRL Y-11430 / Wegner 21-1</strain>
    </source>
</reference>
<evidence type="ECO:0000313" key="3">
    <source>
        <dbReference type="Proteomes" id="UP000006853"/>
    </source>
</evidence>
<dbReference type="HOGENOM" id="CLU_052828_2_0_1"/>
<dbReference type="InterPro" id="IPR036071">
    <property type="entry name" value="AMMECR1_dom_sf"/>
</dbReference>
<accession>F2QXJ0</accession>
<protein>
    <recommendedName>
        <fullName evidence="1">AMMECR1 domain-containing protein</fullName>
    </recommendedName>
</protein>
<evidence type="ECO:0000313" key="2">
    <source>
        <dbReference type="EMBL" id="CCA40118.1"/>
    </source>
</evidence>
<dbReference type="Gene3D" id="3.30.700.20">
    <property type="entry name" value="Hypothetical protein ph0010, domain 1"/>
    <property type="match status" value="1"/>
</dbReference>
<keyword evidence="3" id="KW-1185">Reference proteome</keyword>
<dbReference type="Proteomes" id="UP000006853">
    <property type="component" value="Chromosome 3"/>
</dbReference>
<dbReference type="PROSITE" id="PS51112">
    <property type="entry name" value="AMMECR1"/>
    <property type="match status" value="1"/>
</dbReference>
<dbReference type="NCBIfam" id="TIGR00296">
    <property type="entry name" value="TIGR00296 family protein"/>
    <property type="match status" value="1"/>
</dbReference>
<dbReference type="InterPro" id="IPR027485">
    <property type="entry name" value="AMMECR1_N"/>
</dbReference>
<reference evidence="2 3" key="1">
    <citation type="journal article" date="2011" name="J. Biotechnol.">
        <title>High-quality genome sequence of Pichia pastoris CBS7435.</title>
        <authorList>
            <person name="Kuberl A."/>
            <person name="Schneider J."/>
            <person name="Thallinger G.G."/>
            <person name="Anderl I."/>
            <person name="Wibberg D."/>
            <person name="Hajek T."/>
            <person name="Jaenicke S."/>
            <person name="Brinkrolf K."/>
            <person name="Goesmann A."/>
            <person name="Szczepanowski R."/>
            <person name="Puhler A."/>
            <person name="Schwab H."/>
            <person name="Glieder A."/>
            <person name="Pichler H."/>
        </authorList>
    </citation>
    <scope>NUCLEOTIDE SEQUENCE [LARGE SCALE GENOMIC DNA]</scope>
    <source>
        <strain evidence="3">ATCC 76273 / CBS 7435 / CECT 11047 / NRRL Y-11430 / Wegner 21-1</strain>
    </source>
</reference>
<reference key="2">
    <citation type="submission" date="2011-04" db="EMBL/GenBank/DDBJ databases">
        <title>High-quality genome sequence of Pichia pastoris CBS 7435.</title>
        <authorList>
            <person name="Kueberl A."/>
            <person name="Schneider J."/>
            <person name="Thallinger G.G."/>
            <person name="Anderl I."/>
            <person name="Wibberg D."/>
            <person name="Hajek T."/>
            <person name="Jaenicke S."/>
            <person name="Brinkrolf K."/>
            <person name="Goesmann A."/>
            <person name="Szczepanowski R."/>
            <person name="Puehler A."/>
            <person name="Schwab H."/>
            <person name="Glieder A."/>
            <person name="Pichler H."/>
        </authorList>
    </citation>
    <scope>NUCLEOTIDE SEQUENCE</scope>
    <source>
        <strain>CBS 7435</strain>
    </source>
</reference>
<sequence>MSRTIVTSPSYAALAFDTLIAALYERDPAPVVFLLKDQLRSANSSSGFKPPQELTKFSLADYKRATRTGTSSAPEPDTPLFVTWNLRHNDKATLPTTEEDSKELRGCIGNFSSLPLEEGIREYALIAAFEDPRFPPITSSELSRLECSITLLKDFELIDDPLNWEIGKHGLRISIQSPFSSRRLSSTFLPDVAPEQGWTKDDTLEHLLLKAGVPAGSGSWEDFHNSNKLQVTRYKGVKSKISLPDYLTLRGQLEDSISSA</sequence>
<dbReference type="EMBL" id="FR839630">
    <property type="protein sequence ID" value="CCA40118.1"/>
    <property type="molecule type" value="Genomic_DNA"/>
</dbReference>
<evidence type="ECO:0000259" key="1">
    <source>
        <dbReference type="PROSITE" id="PS51112"/>
    </source>
</evidence>
<dbReference type="SUPFAM" id="SSF143447">
    <property type="entry name" value="AMMECR1-like"/>
    <property type="match status" value="1"/>
</dbReference>
<dbReference type="AlphaFoldDB" id="F2QXJ0"/>
<name>F2QXJ0_KOMPC</name>
<organism evidence="2 3">
    <name type="scientific">Komagataella phaffii (strain ATCC 76273 / CBS 7435 / CECT 11047 / NRRL Y-11430 / Wegner 21-1)</name>
    <name type="common">Yeast</name>
    <name type="synonym">Pichia pastoris</name>
    <dbReference type="NCBI Taxonomy" id="981350"/>
    <lineage>
        <taxon>Eukaryota</taxon>
        <taxon>Fungi</taxon>
        <taxon>Dikarya</taxon>
        <taxon>Ascomycota</taxon>
        <taxon>Saccharomycotina</taxon>
        <taxon>Pichiomycetes</taxon>
        <taxon>Pichiales</taxon>
        <taxon>Pichiaceae</taxon>
        <taxon>Komagataella</taxon>
    </lineage>
</organism>
<dbReference type="InterPro" id="IPR002733">
    <property type="entry name" value="AMMECR1_domain"/>
</dbReference>
<proteinExistence type="predicted"/>